<keyword evidence="5" id="KW-0489">Methyltransferase</keyword>
<evidence type="ECO:0000256" key="6">
    <source>
        <dbReference type="ARBA" id="ARBA00022679"/>
    </source>
</evidence>
<dbReference type="HAMAP" id="MF_00090">
    <property type="entry name" value="PIMT"/>
    <property type="match status" value="1"/>
</dbReference>
<sequence length="233" mass="26359">MIVVSLTNISLISCKNIEKNTYEIDKYTELRNNMVDYQITARGITDKKVIETMRKVPRHEFVDQYLKDSAYADRPLSIGMGQTISQPYIVALMTESLELTGNERVLEIGTGSGYQAAVLSEIVKEVYTVEIITYLHQKSNKILSSYSNVATSNHDGYYGWEEYAPFDRIIVTAAPDHIPQPLVEQLTDEGIMVLPVGPPGWNQVLWKLEKKDGKVITTKITDVVFVPLTREIK</sequence>
<dbReference type="GO" id="GO:0032259">
    <property type="term" value="P:methylation"/>
    <property type="evidence" value="ECO:0007669"/>
    <property type="project" value="UniProtKB-KW"/>
</dbReference>
<dbReference type="GO" id="GO:0005737">
    <property type="term" value="C:cytoplasm"/>
    <property type="evidence" value="ECO:0007669"/>
    <property type="project" value="UniProtKB-SubCell"/>
</dbReference>
<dbReference type="EMBL" id="BARU01000047">
    <property type="protein sequence ID" value="GAH26146.1"/>
    <property type="molecule type" value="Genomic_DNA"/>
</dbReference>
<evidence type="ECO:0000256" key="2">
    <source>
        <dbReference type="ARBA" id="ARBA00005369"/>
    </source>
</evidence>
<evidence type="ECO:0000313" key="8">
    <source>
        <dbReference type="EMBL" id="GAH26146.1"/>
    </source>
</evidence>
<comment type="caution">
    <text evidence="8">The sequence shown here is derived from an EMBL/GenBank/DDBJ whole genome shotgun (WGS) entry which is preliminary data.</text>
</comment>
<dbReference type="InterPro" id="IPR029063">
    <property type="entry name" value="SAM-dependent_MTases_sf"/>
</dbReference>
<dbReference type="Gene3D" id="3.40.50.150">
    <property type="entry name" value="Vaccinia Virus protein VP39"/>
    <property type="match status" value="1"/>
</dbReference>
<dbReference type="NCBIfam" id="NF001453">
    <property type="entry name" value="PRK00312.1"/>
    <property type="match status" value="1"/>
</dbReference>
<protein>
    <recommendedName>
        <fullName evidence="3">protein-L-isoaspartate(D-aspartate) O-methyltransferase</fullName>
        <ecNumber evidence="3">2.1.1.77</ecNumber>
    </recommendedName>
</protein>
<organism evidence="8">
    <name type="scientific">marine sediment metagenome</name>
    <dbReference type="NCBI Taxonomy" id="412755"/>
    <lineage>
        <taxon>unclassified sequences</taxon>
        <taxon>metagenomes</taxon>
        <taxon>ecological metagenomes</taxon>
    </lineage>
</organism>
<gene>
    <name evidence="8" type="ORF">S03H2_00320</name>
</gene>
<keyword evidence="7" id="KW-0949">S-adenosyl-L-methionine</keyword>
<dbReference type="EC" id="2.1.1.77" evidence="3"/>
<dbReference type="GO" id="GO:0004719">
    <property type="term" value="F:protein-L-isoaspartate (D-aspartate) O-methyltransferase activity"/>
    <property type="evidence" value="ECO:0007669"/>
    <property type="project" value="UniProtKB-EC"/>
</dbReference>
<name>X1DYQ0_9ZZZZ</name>
<reference evidence="8" key="1">
    <citation type="journal article" date="2014" name="Front. Microbiol.">
        <title>High frequency of phylogenetically diverse reductive dehalogenase-homologous genes in deep subseafloor sedimentary metagenomes.</title>
        <authorList>
            <person name="Kawai M."/>
            <person name="Futagami T."/>
            <person name="Toyoda A."/>
            <person name="Takaki Y."/>
            <person name="Nishi S."/>
            <person name="Hori S."/>
            <person name="Arai W."/>
            <person name="Tsubouchi T."/>
            <person name="Morono Y."/>
            <person name="Uchiyama I."/>
            <person name="Ito T."/>
            <person name="Fujiyama A."/>
            <person name="Inagaki F."/>
            <person name="Takami H."/>
        </authorList>
    </citation>
    <scope>NUCLEOTIDE SEQUENCE</scope>
    <source>
        <strain evidence="8">Expedition CK06-06</strain>
    </source>
</reference>
<proteinExistence type="inferred from homology"/>
<dbReference type="NCBIfam" id="TIGR00080">
    <property type="entry name" value="pimt"/>
    <property type="match status" value="1"/>
</dbReference>
<dbReference type="AlphaFoldDB" id="X1DYQ0"/>
<dbReference type="Pfam" id="PF01135">
    <property type="entry name" value="PCMT"/>
    <property type="match status" value="1"/>
</dbReference>
<comment type="subcellular location">
    <subcellularLocation>
        <location evidence="1">Cytoplasm</location>
    </subcellularLocation>
</comment>
<keyword evidence="4" id="KW-0963">Cytoplasm</keyword>
<evidence type="ECO:0000256" key="7">
    <source>
        <dbReference type="ARBA" id="ARBA00022691"/>
    </source>
</evidence>
<accession>X1DYQ0</accession>
<evidence type="ECO:0000256" key="3">
    <source>
        <dbReference type="ARBA" id="ARBA00011890"/>
    </source>
</evidence>
<dbReference type="SUPFAM" id="SSF53335">
    <property type="entry name" value="S-adenosyl-L-methionine-dependent methyltransferases"/>
    <property type="match status" value="1"/>
</dbReference>
<dbReference type="FunFam" id="3.40.50.150:FF:000010">
    <property type="entry name" value="Protein-L-isoaspartate O-methyltransferase"/>
    <property type="match status" value="1"/>
</dbReference>
<dbReference type="PANTHER" id="PTHR11579">
    <property type="entry name" value="PROTEIN-L-ISOASPARTATE O-METHYLTRANSFERASE"/>
    <property type="match status" value="1"/>
</dbReference>
<dbReference type="CDD" id="cd02440">
    <property type="entry name" value="AdoMet_MTases"/>
    <property type="match status" value="1"/>
</dbReference>
<evidence type="ECO:0000256" key="5">
    <source>
        <dbReference type="ARBA" id="ARBA00022603"/>
    </source>
</evidence>
<comment type="similarity">
    <text evidence="2">Belongs to the methyltransferase superfamily. L-isoaspartyl/D-aspartyl protein methyltransferase family.</text>
</comment>
<evidence type="ECO:0000256" key="1">
    <source>
        <dbReference type="ARBA" id="ARBA00004496"/>
    </source>
</evidence>
<dbReference type="PANTHER" id="PTHR11579:SF0">
    <property type="entry name" value="PROTEIN-L-ISOASPARTATE(D-ASPARTATE) O-METHYLTRANSFERASE"/>
    <property type="match status" value="1"/>
</dbReference>
<evidence type="ECO:0000256" key="4">
    <source>
        <dbReference type="ARBA" id="ARBA00022490"/>
    </source>
</evidence>
<dbReference type="InterPro" id="IPR000682">
    <property type="entry name" value="PCMT"/>
</dbReference>
<keyword evidence="6" id="KW-0808">Transferase</keyword>